<evidence type="ECO:0000313" key="3">
    <source>
        <dbReference type="EMBL" id="CUS51589.1"/>
    </source>
</evidence>
<dbReference type="AlphaFoldDB" id="A0A160TTY1"/>
<protein>
    <submittedName>
        <fullName evidence="3">Putative esterase</fullName>
    </submittedName>
</protein>
<dbReference type="InterPro" id="IPR049492">
    <property type="entry name" value="BD-FAE-like_dom"/>
</dbReference>
<gene>
    <name evidence="3" type="ORF">MGWOODY_XGa2366</name>
</gene>
<accession>A0A160TTY1</accession>
<dbReference type="EMBL" id="CZRL01000064">
    <property type="protein sequence ID" value="CUS51589.1"/>
    <property type="molecule type" value="Genomic_DNA"/>
</dbReference>
<keyword evidence="1" id="KW-0378">Hydrolase</keyword>
<dbReference type="InterPro" id="IPR029058">
    <property type="entry name" value="AB_hydrolase_fold"/>
</dbReference>
<name>A0A160TTY1_9ZZZZ</name>
<dbReference type="SUPFAM" id="SSF53474">
    <property type="entry name" value="alpha/beta-Hydrolases"/>
    <property type="match status" value="1"/>
</dbReference>
<dbReference type="GO" id="GO:0016787">
    <property type="term" value="F:hydrolase activity"/>
    <property type="evidence" value="ECO:0007669"/>
    <property type="project" value="UniProtKB-KW"/>
</dbReference>
<feature type="domain" description="BD-FAE-like" evidence="2">
    <location>
        <begin position="58"/>
        <end position="170"/>
    </location>
</feature>
<sequence>MMVYRNYSHDQLEAQFVLDSVSQLDLLFEKRLKRSVNSRTRLEPRLDVRYGTHKDQTLDIFLDKTVEQNGCIHMFIHGGFWHSLDAKTFSFVADGFCGDGTVVIVVDYPMFPDVNFQIIVDSCQRAIHWIYEHGSELNVDPNRITISGNSAGGHLVTLLMNRDWPLEKNLPVNVVSAGCAISGLYDLEPVRQSTKNKILCMSKDDVHAYSPIHNIPREAGELLFIVGENETDEFLYQQVEIADSWSKAGLQNSSRVVPNRNHIDIVMDELALNGSEINRMVKNLIISR</sequence>
<reference evidence="3" key="1">
    <citation type="submission" date="2015-10" db="EMBL/GenBank/DDBJ databases">
        <authorList>
            <person name="Gilbert D.G."/>
        </authorList>
    </citation>
    <scope>NUCLEOTIDE SEQUENCE</scope>
</reference>
<dbReference type="Pfam" id="PF20434">
    <property type="entry name" value="BD-FAE"/>
    <property type="match status" value="1"/>
</dbReference>
<dbReference type="PANTHER" id="PTHR48081:SF33">
    <property type="entry name" value="KYNURENINE FORMAMIDASE"/>
    <property type="match status" value="1"/>
</dbReference>
<dbReference type="PANTHER" id="PTHR48081">
    <property type="entry name" value="AB HYDROLASE SUPERFAMILY PROTEIN C4A8.06C"/>
    <property type="match status" value="1"/>
</dbReference>
<proteinExistence type="predicted"/>
<evidence type="ECO:0000256" key="1">
    <source>
        <dbReference type="ARBA" id="ARBA00022801"/>
    </source>
</evidence>
<dbReference type="Gene3D" id="3.40.50.1820">
    <property type="entry name" value="alpha/beta hydrolase"/>
    <property type="match status" value="1"/>
</dbReference>
<organism evidence="3">
    <name type="scientific">hydrothermal vent metagenome</name>
    <dbReference type="NCBI Taxonomy" id="652676"/>
    <lineage>
        <taxon>unclassified sequences</taxon>
        <taxon>metagenomes</taxon>
        <taxon>ecological metagenomes</taxon>
    </lineage>
</organism>
<dbReference type="InterPro" id="IPR050300">
    <property type="entry name" value="GDXG_lipolytic_enzyme"/>
</dbReference>
<evidence type="ECO:0000259" key="2">
    <source>
        <dbReference type="Pfam" id="PF20434"/>
    </source>
</evidence>